<proteinExistence type="predicted"/>
<gene>
    <name evidence="1" type="ORF">GQ602_004571</name>
</gene>
<keyword evidence="2" id="KW-1185">Reference proteome</keyword>
<sequence length="140" mass="15474">MRTRLKTKLLAANPTPPMTRRRRDKKGKTTKLEDMGLSLDRILSYCESTKLCFMSEHVLKVVGEINGETTIFLLPGSDVQAVAVASRPGASDYGRPGPLVSSGRYFDRAWGYIRDAWMGVEVKKISACPQCPAGEAQLVR</sequence>
<dbReference type="Proteomes" id="UP000562929">
    <property type="component" value="Unassembled WGS sequence"/>
</dbReference>
<dbReference type="OrthoDB" id="4927539at2759"/>
<comment type="caution">
    <text evidence="1">The sequence shown here is derived from an EMBL/GenBank/DDBJ whole genome shotgun (WGS) entry which is preliminary data.</text>
</comment>
<reference evidence="1 2" key="1">
    <citation type="journal article" date="2020" name="G3 (Bethesda)">
        <title>Genetic Underpinnings of Host Manipulation by Ophiocordyceps as Revealed by Comparative Transcriptomics.</title>
        <authorList>
            <person name="Will I."/>
            <person name="Das B."/>
            <person name="Trinh T."/>
            <person name="Brachmann A."/>
            <person name="Ohm R.A."/>
            <person name="de Bekker C."/>
        </authorList>
    </citation>
    <scope>NUCLEOTIDE SEQUENCE [LARGE SCALE GENOMIC DNA]</scope>
    <source>
        <strain evidence="1 2">EC05</strain>
    </source>
</reference>
<protein>
    <submittedName>
        <fullName evidence="1">Uncharacterized protein</fullName>
    </submittedName>
</protein>
<name>A0A8H4Q704_9HYPO</name>
<dbReference type="EMBL" id="JAACLJ010000004">
    <property type="protein sequence ID" value="KAF4587878.1"/>
    <property type="molecule type" value="Genomic_DNA"/>
</dbReference>
<organism evidence="1 2">
    <name type="scientific">Ophiocordyceps camponoti-floridani</name>
    <dbReference type="NCBI Taxonomy" id="2030778"/>
    <lineage>
        <taxon>Eukaryota</taxon>
        <taxon>Fungi</taxon>
        <taxon>Dikarya</taxon>
        <taxon>Ascomycota</taxon>
        <taxon>Pezizomycotina</taxon>
        <taxon>Sordariomycetes</taxon>
        <taxon>Hypocreomycetidae</taxon>
        <taxon>Hypocreales</taxon>
        <taxon>Ophiocordycipitaceae</taxon>
        <taxon>Ophiocordyceps</taxon>
    </lineage>
</organism>
<accession>A0A8H4Q704</accession>
<evidence type="ECO:0000313" key="1">
    <source>
        <dbReference type="EMBL" id="KAF4587878.1"/>
    </source>
</evidence>
<dbReference type="AlphaFoldDB" id="A0A8H4Q704"/>
<evidence type="ECO:0000313" key="2">
    <source>
        <dbReference type="Proteomes" id="UP000562929"/>
    </source>
</evidence>